<proteinExistence type="predicted"/>
<comment type="caution">
    <text evidence="1">The sequence shown here is derived from an EMBL/GenBank/DDBJ whole genome shotgun (WGS) entry which is preliminary data.</text>
</comment>
<protein>
    <submittedName>
        <fullName evidence="1">Endoribonuclease L-PSP</fullName>
    </submittedName>
</protein>
<evidence type="ECO:0000313" key="1">
    <source>
        <dbReference type="EMBL" id="EGD48064.1"/>
    </source>
</evidence>
<dbReference type="eggNOG" id="COG0251">
    <property type="taxonomic scope" value="Bacteria"/>
</dbReference>
<sequence>MIIEIKESNENYSLSVKSVDAKQVFITIANQSKDQDILKTASLLYKKVYKILTKYNITVFHERFFGTGKYYDDVQKIRAEELKLNTQNQCFSYIEGSPYWGEGVSGINIHGFILCNEEIEDVEFNGIVCGKLYKTDAVDYMLVHTVHGNKESDYYGQTYEMFQSMIKVLGKYDFELKNVIRTWIYLNNILLQYDEFNKARTRIFLENGLWSDSVAVDKTEEIYMPASTGISCGNPHGLTVISDILAVKTKDIEKFKYSSESGKAQKSAMRYGSAFSRAIVLDNKTSKYVYLSGTASIDDLGNTVYLDDIGLQIDKTYSVIDALLDVSSMKLNNMVEGTVFLKKAEYVDAFIEYCKSRNIELPALITVADVCRDNLLFEMDGTFAGGK</sequence>
<dbReference type="AlphaFoldDB" id="F1TCE9"/>
<name>F1TCE9_9FIRM</name>
<gene>
    <name evidence="1" type="ORF">Cpap_2751</name>
</gene>
<keyword evidence="2" id="KW-1185">Reference proteome</keyword>
<organism evidence="1 2">
    <name type="scientific">Ruminiclostridium papyrosolvens DSM 2782</name>
    <dbReference type="NCBI Taxonomy" id="588581"/>
    <lineage>
        <taxon>Bacteria</taxon>
        <taxon>Bacillati</taxon>
        <taxon>Bacillota</taxon>
        <taxon>Clostridia</taxon>
        <taxon>Eubacteriales</taxon>
        <taxon>Oscillospiraceae</taxon>
        <taxon>Ruminiclostridium</taxon>
    </lineage>
</organism>
<dbReference type="EMBL" id="ACXX02000005">
    <property type="protein sequence ID" value="EGD48064.1"/>
    <property type="molecule type" value="Genomic_DNA"/>
</dbReference>
<reference evidence="1" key="2">
    <citation type="submission" date="2011-01" db="EMBL/GenBank/DDBJ databases">
        <title>The Non-contiguous Finished genome of Clostridium papyrosolvens.</title>
        <authorList>
            <person name="Lucas S."/>
            <person name="Copeland A."/>
            <person name="Lapidus A."/>
            <person name="Cheng J.-F."/>
            <person name="Goodwin L."/>
            <person name="Pitluck S."/>
            <person name="Misra M."/>
            <person name="Chertkov O."/>
            <person name="Detter J.C."/>
            <person name="Han C."/>
            <person name="Tapia R."/>
            <person name="Land M."/>
            <person name="Hauser L."/>
            <person name="Kyrpides N."/>
            <person name="Ivanova N."/>
            <person name="Pagani I."/>
            <person name="Mouttaki H."/>
            <person name="He Z."/>
            <person name="Zhou J."/>
            <person name="Hemme C.L."/>
            <person name="Woyke T."/>
        </authorList>
    </citation>
    <scope>NUCLEOTIDE SEQUENCE [LARGE SCALE GENOMIC DNA]</scope>
    <source>
        <strain evidence="1">DSM 2782</strain>
    </source>
</reference>
<dbReference type="InterPro" id="IPR035959">
    <property type="entry name" value="RutC-like_sf"/>
</dbReference>
<dbReference type="RefSeq" id="WP_004618895.1">
    <property type="nucleotide sequence ID" value="NZ_ACXX02000005.1"/>
</dbReference>
<dbReference type="Gene3D" id="3.30.1330.40">
    <property type="entry name" value="RutC-like"/>
    <property type="match status" value="2"/>
</dbReference>
<dbReference type="Proteomes" id="UP000003860">
    <property type="component" value="Unassembled WGS sequence"/>
</dbReference>
<reference evidence="1" key="1">
    <citation type="submission" date="2009-07" db="EMBL/GenBank/DDBJ databases">
        <authorList>
            <consortium name="US DOE Joint Genome Institute (JGI-PGF)"/>
            <person name="Lucas S."/>
            <person name="Copeland A."/>
            <person name="Lapidus A."/>
            <person name="Glavina del Rio T."/>
            <person name="Tice H."/>
            <person name="Bruce D."/>
            <person name="Goodwin L."/>
            <person name="Pitluck S."/>
            <person name="Larimer F."/>
            <person name="Land M.L."/>
            <person name="Mouttaki H."/>
            <person name="He Z."/>
            <person name="Zhou J."/>
            <person name="Hemme C.L."/>
        </authorList>
    </citation>
    <scope>NUCLEOTIDE SEQUENCE [LARGE SCALE GENOMIC DNA]</scope>
    <source>
        <strain evidence="1">DSM 2782</strain>
    </source>
</reference>
<evidence type="ECO:0000313" key="2">
    <source>
        <dbReference type="Proteomes" id="UP000003860"/>
    </source>
</evidence>
<dbReference type="STRING" id="588581.Cpap_2751"/>
<dbReference type="SUPFAM" id="SSF55298">
    <property type="entry name" value="YjgF-like"/>
    <property type="match status" value="2"/>
</dbReference>
<dbReference type="OrthoDB" id="9803101at2"/>
<accession>F1TCE9</accession>